<dbReference type="OMA" id="WASIQHE"/>
<evidence type="ECO:0000259" key="3">
    <source>
        <dbReference type="Pfam" id="PF11250"/>
    </source>
</evidence>
<dbReference type="InterPro" id="IPR021410">
    <property type="entry name" value="FAF"/>
</dbReference>
<evidence type="ECO:0000256" key="1">
    <source>
        <dbReference type="ARBA" id="ARBA00008690"/>
    </source>
</evidence>
<gene>
    <name evidence="4" type="ORF">T459_01852</name>
</gene>
<dbReference type="EMBL" id="AYRZ02000001">
    <property type="protein sequence ID" value="PHT93970.1"/>
    <property type="molecule type" value="Genomic_DNA"/>
</dbReference>
<organism evidence="4 5">
    <name type="scientific">Capsicum annuum</name>
    <name type="common">Capsicum pepper</name>
    <dbReference type="NCBI Taxonomy" id="4072"/>
    <lineage>
        <taxon>Eukaryota</taxon>
        <taxon>Viridiplantae</taxon>
        <taxon>Streptophyta</taxon>
        <taxon>Embryophyta</taxon>
        <taxon>Tracheophyta</taxon>
        <taxon>Spermatophyta</taxon>
        <taxon>Magnoliopsida</taxon>
        <taxon>eudicotyledons</taxon>
        <taxon>Gunneridae</taxon>
        <taxon>Pentapetalae</taxon>
        <taxon>asterids</taxon>
        <taxon>lamiids</taxon>
        <taxon>Solanales</taxon>
        <taxon>Solanaceae</taxon>
        <taxon>Solanoideae</taxon>
        <taxon>Capsiceae</taxon>
        <taxon>Capsicum</taxon>
    </lineage>
</organism>
<dbReference type="AlphaFoldDB" id="A0A2G3AIE6"/>
<reference evidence="4 5" key="2">
    <citation type="journal article" date="2017" name="Genome Biol.">
        <title>New reference genome sequences of hot pepper reveal the massive evolution of plant disease-resistance genes by retroduplication.</title>
        <authorList>
            <person name="Kim S."/>
            <person name="Park J."/>
            <person name="Yeom S.I."/>
            <person name="Kim Y.M."/>
            <person name="Seo E."/>
            <person name="Kim K.T."/>
            <person name="Kim M.S."/>
            <person name="Lee J.M."/>
            <person name="Cheong K."/>
            <person name="Shin H.S."/>
            <person name="Kim S.B."/>
            <person name="Han K."/>
            <person name="Lee J."/>
            <person name="Park M."/>
            <person name="Lee H.A."/>
            <person name="Lee H.Y."/>
            <person name="Lee Y."/>
            <person name="Oh S."/>
            <person name="Lee J.H."/>
            <person name="Choi E."/>
            <person name="Choi E."/>
            <person name="Lee S.E."/>
            <person name="Jeon J."/>
            <person name="Kim H."/>
            <person name="Choi G."/>
            <person name="Song H."/>
            <person name="Lee J."/>
            <person name="Lee S.C."/>
            <person name="Kwon J.K."/>
            <person name="Lee H.Y."/>
            <person name="Koo N."/>
            <person name="Hong Y."/>
            <person name="Kim R.W."/>
            <person name="Kang W.H."/>
            <person name="Huh J.H."/>
            <person name="Kang B.C."/>
            <person name="Yang T.J."/>
            <person name="Lee Y.H."/>
            <person name="Bennetzen J.L."/>
            <person name="Choi D."/>
        </authorList>
    </citation>
    <scope>NUCLEOTIDE SEQUENCE [LARGE SCALE GENOMIC DNA]</scope>
    <source>
        <strain evidence="5">cv. CM334</strain>
    </source>
</reference>
<evidence type="ECO:0000313" key="5">
    <source>
        <dbReference type="Proteomes" id="UP000222542"/>
    </source>
</evidence>
<proteinExistence type="inferred from homology"/>
<dbReference type="OrthoDB" id="1303570at2759"/>
<protein>
    <recommendedName>
        <fullName evidence="3">FAF domain-containing protein</fullName>
    </recommendedName>
</protein>
<dbReference type="PANTHER" id="PTHR33155:SF3">
    <property type="entry name" value="PROTEIN FAF-LIKE, CHLOROPLASTIC"/>
    <property type="match status" value="1"/>
</dbReference>
<feature type="domain" description="FAF" evidence="3">
    <location>
        <begin position="203"/>
        <end position="258"/>
    </location>
</feature>
<feature type="region of interest" description="Disordered" evidence="2">
    <location>
        <begin position="81"/>
        <end position="101"/>
    </location>
</feature>
<reference evidence="4 5" key="1">
    <citation type="journal article" date="2014" name="Nat. Genet.">
        <title>Genome sequence of the hot pepper provides insights into the evolution of pungency in Capsicum species.</title>
        <authorList>
            <person name="Kim S."/>
            <person name="Park M."/>
            <person name="Yeom S.I."/>
            <person name="Kim Y.M."/>
            <person name="Lee J.M."/>
            <person name="Lee H.A."/>
            <person name="Seo E."/>
            <person name="Choi J."/>
            <person name="Cheong K."/>
            <person name="Kim K.T."/>
            <person name="Jung K."/>
            <person name="Lee G.W."/>
            <person name="Oh S.K."/>
            <person name="Bae C."/>
            <person name="Kim S.B."/>
            <person name="Lee H.Y."/>
            <person name="Kim S.Y."/>
            <person name="Kim M.S."/>
            <person name="Kang B.C."/>
            <person name="Jo Y.D."/>
            <person name="Yang H.B."/>
            <person name="Jeong H.J."/>
            <person name="Kang W.H."/>
            <person name="Kwon J.K."/>
            <person name="Shin C."/>
            <person name="Lim J.Y."/>
            <person name="Park J.H."/>
            <person name="Huh J.H."/>
            <person name="Kim J.S."/>
            <person name="Kim B.D."/>
            <person name="Cohen O."/>
            <person name="Paran I."/>
            <person name="Suh M.C."/>
            <person name="Lee S.B."/>
            <person name="Kim Y.K."/>
            <person name="Shin Y."/>
            <person name="Noh S.J."/>
            <person name="Park J."/>
            <person name="Seo Y.S."/>
            <person name="Kwon S.Y."/>
            <person name="Kim H.A."/>
            <person name="Park J.M."/>
            <person name="Kim H.J."/>
            <person name="Choi S.B."/>
            <person name="Bosland P.W."/>
            <person name="Reeves G."/>
            <person name="Jo S.H."/>
            <person name="Lee B.W."/>
            <person name="Cho H.T."/>
            <person name="Choi H.S."/>
            <person name="Lee M.S."/>
            <person name="Yu Y."/>
            <person name="Do Choi Y."/>
            <person name="Park B.S."/>
            <person name="van Deynze A."/>
            <person name="Ashrafi H."/>
            <person name="Hill T."/>
            <person name="Kim W.T."/>
            <person name="Pai H.S."/>
            <person name="Ahn H.K."/>
            <person name="Yeam I."/>
            <person name="Giovannoni J.J."/>
            <person name="Rose J.K."/>
            <person name="Sorensen I."/>
            <person name="Lee S.J."/>
            <person name="Kim R.W."/>
            <person name="Choi I.Y."/>
            <person name="Choi B.S."/>
            <person name="Lim J.S."/>
            <person name="Lee Y.H."/>
            <person name="Choi D."/>
        </authorList>
    </citation>
    <scope>NUCLEOTIDE SEQUENCE [LARGE SCALE GENOMIC DNA]</scope>
    <source>
        <strain evidence="5">cv. CM334</strain>
    </source>
</reference>
<accession>A0A2G3AIE6</accession>
<name>A0A2G3AIE6_CAPAN</name>
<comment type="caution">
    <text evidence="4">The sequence shown here is derived from an EMBL/GenBank/DDBJ whole genome shotgun (WGS) entry which is preliminary data.</text>
</comment>
<dbReference type="Gramene" id="PHT93970">
    <property type="protein sequence ID" value="PHT93970"/>
    <property type="gene ID" value="T459_01852"/>
</dbReference>
<dbReference type="Pfam" id="PF11250">
    <property type="entry name" value="FAF"/>
    <property type="match status" value="1"/>
</dbReference>
<feature type="region of interest" description="Disordered" evidence="2">
    <location>
        <begin position="202"/>
        <end position="224"/>
    </location>
</feature>
<dbReference type="Proteomes" id="UP000222542">
    <property type="component" value="Unassembled WGS sequence"/>
</dbReference>
<evidence type="ECO:0000256" key="2">
    <source>
        <dbReference type="SAM" id="MobiDB-lite"/>
    </source>
</evidence>
<dbReference type="InterPro" id="IPR046431">
    <property type="entry name" value="FAF_dom"/>
</dbReference>
<sequence>MSTTRTEAVATPQLSKAPTPPLPKTNIVKQGIVSILGSDSQRGKSSAASIRRTFSADMSSKQWLAQNGFFSPIKKIASSKDLLSPVDHSSSEEEKQDELERRKTSFDVWSSILSQKKDDGEISNVQTPYIHPLVKRSLSEKSLEICTENLGSENGSDGFSSNTPSENGDIDEDKYDQQQQQYCSRSIEELRVVKYKYSKRSSSFPPPIPSLARGDNNKPSLHMQSRRKDGRLILEAVPIPSRNLFQAHRHDGRLLLTFVDNSTSTLSSEPEMGDYGEEFDQVFDDIDDHTPRFDYKSDDSPQQKEEHVENGIVVMKQKPKLSSGVINMKTSALMMKLLYSPVEIREKSIQFPMTKFPNFSPEPEGQLGLGNKNLVTSSNKFNEVVNLTSFVDSTELTKEVSQIASVPRSLLTQPTPATTATFNTYEYFWRMNPTIASIVNTPTIAKKCNYTTKSVVLASKSTPPNAKSTTKVAAYEQQELVLMRGNRENMNHLVPFQRGCKERRRSSLIWEPYCITTSIQS</sequence>
<feature type="compositionally biased region" description="Basic and acidic residues" evidence="2">
    <location>
        <begin position="89"/>
        <end position="101"/>
    </location>
</feature>
<feature type="region of interest" description="Disordered" evidence="2">
    <location>
        <begin position="149"/>
        <end position="173"/>
    </location>
</feature>
<dbReference type="STRING" id="4072.A0A2G3AIE6"/>
<feature type="compositionally biased region" description="Polar residues" evidence="2">
    <location>
        <begin position="1"/>
        <end position="16"/>
    </location>
</feature>
<feature type="region of interest" description="Disordered" evidence="2">
    <location>
        <begin position="1"/>
        <end position="25"/>
    </location>
</feature>
<evidence type="ECO:0000313" key="4">
    <source>
        <dbReference type="EMBL" id="PHT93970.1"/>
    </source>
</evidence>
<keyword evidence="5" id="KW-1185">Reference proteome</keyword>
<feature type="compositionally biased region" description="Polar residues" evidence="2">
    <location>
        <begin position="149"/>
        <end position="166"/>
    </location>
</feature>
<comment type="similarity">
    <text evidence="1">Belongs to the fantastic four family.</text>
</comment>
<dbReference type="PANTHER" id="PTHR33155">
    <property type="entry name" value="FANTASTIC FOUR-LIKE PROTEIN (DUF3049)"/>
    <property type="match status" value="1"/>
</dbReference>